<dbReference type="FunFam" id="3.40.1440.10:FF:000001">
    <property type="entry name" value="UvrABC system protein C"/>
    <property type="match status" value="1"/>
</dbReference>
<dbReference type="PROSITE" id="PS50164">
    <property type="entry name" value="GIY_YIG"/>
    <property type="match status" value="1"/>
</dbReference>
<dbReference type="EMBL" id="CP003806">
    <property type="protein sequence ID" value="AGF48894.1"/>
    <property type="molecule type" value="Genomic_DNA"/>
</dbReference>
<dbReference type="InterPro" id="IPR036876">
    <property type="entry name" value="UVR_dom_sf"/>
</dbReference>
<protein>
    <recommendedName>
        <fullName evidence="7">UvrABC system protein C</fullName>
        <shortName evidence="7">Protein UvrC</shortName>
    </recommendedName>
    <alternativeName>
        <fullName evidence="7">Excinuclease ABC subunit C</fullName>
    </alternativeName>
</protein>
<dbReference type="InterPro" id="IPR050066">
    <property type="entry name" value="UvrABC_protein_C"/>
</dbReference>
<evidence type="ECO:0000256" key="2">
    <source>
        <dbReference type="ARBA" id="ARBA00022763"/>
    </source>
</evidence>
<evidence type="ECO:0000256" key="1">
    <source>
        <dbReference type="ARBA" id="ARBA00022490"/>
    </source>
</evidence>
<comment type="subcellular location">
    <subcellularLocation>
        <location evidence="7">Cytoplasm</location>
    </subcellularLocation>
</comment>
<dbReference type="PROSITE" id="PS50165">
    <property type="entry name" value="UVRC"/>
    <property type="match status" value="1"/>
</dbReference>
<dbReference type="GO" id="GO:0005737">
    <property type="term" value="C:cytoplasm"/>
    <property type="evidence" value="ECO:0007669"/>
    <property type="project" value="UniProtKB-SubCell"/>
</dbReference>
<dbReference type="PATRIC" id="fig|1208921.3.peg.171"/>
<dbReference type="NCBIfam" id="TIGR00194">
    <property type="entry name" value="uvrC"/>
    <property type="match status" value="1"/>
</dbReference>
<proteinExistence type="inferred from homology"/>
<comment type="similarity">
    <text evidence="7">Belongs to the UvrC family.</text>
</comment>
<accession>M1M0R4</accession>
<dbReference type="Gene3D" id="4.10.860.10">
    <property type="entry name" value="UVR domain"/>
    <property type="match status" value="1"/>
</dbReference>
<sequence length="605" mass="68633">MIDSLNLKVFLSNLPNLPGIYKYIDSSNNVIYIGKAKDLKKRVSSYFIKKSNSPRINVMISKISSIEFTVTNSEVDALILENNLIKSIHPRYNILFRDDKSYPYLKISSHEWPRLVFCRVYKEKIDGQYFGPFPDAWAARETIRILQKIFHIRNCNDSMFLNRSRPCLLGQIGRCSAPCVGLINKSNYLKDVDSAVLFLKGQSSYLIKEIKEKMNKASLELNYEQASVFRDQIMALSKILNKQTMESSDNEDTDIISIVFEGNKYCVNVAMVRYGKHLGDRSFSENEYLIGPEAVLDAFSSQFYLKNKLPDVLVCSHNFADRNTINIIKQYRGERKKIKIFVPPLKGIRYSWLKQATDNANLALQKKFDNISLYINQINKLVDILKIKTNSLSSFRIECFDISHLQGEATRASCVVFENCGMNPSLYRLFIIDKIKPGDDCAAIEQVLYKRFSKQNIKVPNIVLIDGGRGQIEASKRVFKNLNLDISLLIGISKGENRKTGLETLVFADDRHDLVLGVESEALMLLAHIRDEAHRFAISGMRNVANKSRSHSKVMDIKGIGKKRCASLLKHFGSLSGIASATIEEISSIDGISSSLAHDIYESLH</sequence>
<evidence type="ECO:0000259" key="8">
    <source>
        <dbReference type="PROSITE" id="PS50151"/>
    </source>
</evidence>
<keyword evidence="1 7" id="KW-0963">Cytoplasm</keyword>
<dbReference type="GO" id="GO:0009381">
    <property type="term" value="F:excinuclease ABC activity"/>
    <property type="evidence" value="ECO:0007669"/>
    <property type="project" value="UniProtKB-UniRule"/>
</dbReference>
<evidence type="ECO:0000256" key="4">
    <source>
        <dbReference type="ARBA" id="ARBA00022881"/>
    </source>
</evidence>
<dbReference type="Pfam" id="PF02151">
    <property type="entry name" value="UVR"/>
    <property type="match status" value="1"/>
</dbReference>
<comment type="function">
    <text evidence="7">The UvrABC repair system catalyzes the recognition and processing of DNA lesions. UvrC both incises the 5' and 3' sides of the lesion. The N-terminal half is responsible for the 3' incision and the C-terminal half is responsible for the 5' incision.</text>
</comment>
<evidence type="ECO:0000313" key="11">
    <source>
        <dbReference type="EMBL" id="AGF48894.1"/>
    </source>
</evidence>
<dbReference type="OrthoDB" id="9804933at2"/>
<dbReference type="InterPro" id="IPR038476">
    <property type="entry name" value="UvrC_RNase_H_dom_sf"/>
</dbReference>
<keyword evidence="6 7" id="KW-0742">SOS response</keyword>
<evidence type="ECO:0000256" key="6">
    <source>
        <dbReference type="ARBA" id="ARBA00023236"/>
    </source>
</evidence>
<evidence type="ECO:0000256" key="7">
    <source>
        <dbReference type="HAMAP-Rule" id="MF_00203"/>
    </source>
</evidence>
<dbReference type="SUPFAM" id="SSF82771">
    <property type="entry name" value="GIY-YIG endonuclease"/>
    <property type="match status" value="1"/>
</dbReference>
<dbReference type="GO" id="GO:0003677">
    <property type="term" value="F:DNA binding"/>
    <property type="evidence" value="ECO:0007669"/>
    <property type="project" value="UniProtKB-UniRule"/>
</dbReference>
<evidence type="ECO:0000259" key="10">
    <source>
        <dbReference type="PROSITE" id="PS50165"/>
    </source>
</evidence>
<dbReference type="HAMAP" id="MF_00203">
    <property type="entry name" value="UvrC"/>
    <property type="match status" value="1"/>
</dbReference>
<gene>
    <name evidence="7" type="primary">uvrC</name>
    <name evidence="11" type="ORF">ST1E_0452</name>
</gene>
<dbReference type="InterPro" id="IPR000305">
    <property type="entry name" value="GIY-YIG_endonuc"/>
</dbReference>
<dbReference type="Pfam" id="PF01541">
    <property type="entry name" value="GIY-YIG"/>
    <property type="match status" value="1"/>
</dbReference>
<dbReference type="CDD" id="cd10434">
    <property type="entry name" value="GIY-YIG_UvrC_Cho"/>
    <property type="match status" value="1"/>
</dbReference>
<dbReference type="Gene3D" id="3.30.420.340">
    <property type="entry name" value="UvrC, RNAse H endonuclease domain"/>
    <property type="match status" value="1"/>
</dbReference>
<dbReference type="GO" id="GO:0009380">
    <property type="term" value="C:excinuclease repair complex"/>
    <property type="evidence" value="ECO:0007669"/>
    <property type="project" value="InterPro"/>
</dbReference>
<name>M1M0R4_9PROT</name>
<dbReference type="Gene3D" id="1.10.150.20">
    <property type="entry name" value="5' to 3' exonuclease, C-terminal subdomain"/>
    <property type="match status" value="1"/>
</dbReference>
<keyword evidence="4 7" id="KW-0267">Excision nuclease</keyword>
<dbReference type="SMART" id="SM00465">
    <property type="entry name" value="GIYc"/>
    <property type="match status" value="1"/>
</dbReference>
<reference evidence="11 12" key="1">
    <citation type="journal article" date="2013" name="Genome Biol. Evol.">
        <title>Genome evolution and phylogenomic analysis of candidatus kinetoplastibacterium, the betaproteobacterial endosymbionts of strigomonas and angomonas.</title>
        <authorList>
            <person name="Alves J.M."/>
            <person name="Serrano M.G."/>
            <person name="Maia da Silva F."/>
            <person name="Voegtly L.J."/>
            <person name="Matveyev A.V."/>
            <person name="Teixeira M.M."/>
            <person name="Camargo E.P."/>
            <person name="Buck G.A."/>
        </authorList>
    </citation>
    <scope>NUCLEOTIDE SEQUENCE [LARGE SCALE GENOMIC DNA]</scope>
    <source>
        <strain evidence="11 12">TCC219</strain>
    </source>
</reference>
<dbReference type="HOGENOM" id="CLU_014841_3_0_4"/>
<dbReference type="InterPro" id="IPR035901">
    <property type="entry name" value="GIY-YIG_endonuc_sf"/>
</dbReference>
<dbReference type="STRING" id="1208921.ST1E_0452"/>
<keyword evidence="3 7" id="KW-0228">DNA excision</keyword>
<dbReference type="PANTHER" id="PTHR30562">
    <property type="entry name" value="UVRC/OXIDOREDUCTASE"/>
    <property type="match status" value="1"/>
</dbReference>
<evidence type="ECO:0000256" key="5">
    <source>
        <dbReference type="ARBA" id="ARBA00023204"/>
    </source>
</evidence>
<dbReference type="eggNOG" id="COG0322">
    <property type="taxonomic scope" value="Bacteria"/>
</dbReference>
<dbReference type="InterPro" id="IPR001943">
    <property type="entry name" value="UVR_dom"/>
</dbReference>
<dbReference type="Pfam" id="PF14520">
    <property type="entry name" value="HHH_5"/>
    <property type="match status" value="1"/>
</dbReference>
<dbReference type="RefSeq" id="WP_015389379.1">
    <property type="nucleotide sequence ID" value="NC_020284.1"/>
</dbReference>
<dbReference type="GO" id="GO:0009432">
    <property type="term" value="P:SOS response"/>
    <property type="evidence" value="ECO:0007669"/>
    <property type="project" value="UniProtKB-UniRule"/>
</dbReference>
<dbReference type="GO" id="GO:0006289">
    <property type="term" value="P:nucleotide-excision repair"/>
    <property type="evidence" value="ECO:0007669"/>
    <property type="project" value="UniProtKB-UniRule"/>
</dbReference>
<dbReference type="PROSITE" id="PS50151">
    <property type="entry name" value="UVR"/>
    <property type="match status" value="1"/>
</dbReference>
<feature type="domain" description="GIY-YIG" evidence="9">
    <location>
        <begin position="16"/>
        <end position="94"/>
    </location>
</feature>
<feature type="domain" description="UvrC family homology region profile" evidence="10">
    <location>
        <begin position="255"/>
        <end position="479"/>
    </location>
</feature>
<dbReference type="PANTHER" id="PTHR30562:SF1">
    <property type="entry name" value="UVRABC SYSTEM PROTEIN C"/>
    <property type="match status" value="1"/>
</dbReference>
<keyword evidence="12" id="KW-1185">Reference proteome</keyword>
<evidence type="ECO:0000259" key="9">
    <source>
        <dbReference type="PROSITE" id="PS50164"/>
    </source>
</evidence>
<dbReference type="KEGG" id="kga:ST1E_0452"/>
<evidence type="ECO:0000256" key="3">
    <source>
        <dbReference type="ARBA" id="ARBA00022769"/>
    </source>
</evidence>
<dbReference type="SUPFAM" id="SSF47781">
    <property type="entry name" value="RuvA domain 2-like"/>
    <property type="match status" value="1"/>
</dbReference>
<dbReference type="Pfam" id="PF08459">
    <property type="entry name" value="UvrC_RNaseH_dom"/>
    <property type="match status" value="1"/>
</dbReference>
<dbReference type="Gene3D" id="3.40.1440.10">
    <property type="entry name" value="GIY-YIG endonuclease"/>
    <property type="match status" value="1"/>
</dbReference>
<dbReference type="Proteomes" id="UP000011658">
    <property type="component" value="Chromosome"/>
</dbReference>
<dbReference type="InterPro" id="IPR001162">
    <property type="entry name" value="UvrC_RNase_H_dom"/>
</dbReference>
<feature type="domain" description="UVR" evidence="8">
    <location>
        <begin position="204"/>
        <end position="239"/>
    </location>
</feature>
<comment type="subunit">
    <text evidence="7">Interacts with UvrB in an incision complex.</text>
</comment>
<dbReference type="InterPro" id="IPR004791">
    <property type="entry name" value="UvrC"/>
</dbReference>
<dbReference type="Pfam" id="PF22920">
    <property type="entry name" value="UvrC_RNaseH"/>
    <property type="match status" value="1"/>
</dbReference>
<keyword evidence="5 7" id="KW-0234">DNA repair</keyword>
<organism evidence="11 12">
    <name type="scientific">Candidatus Kinetoplastidibacterium galati TCC219</name>
    <dbReference type="NCBI Taxonomy" id="1208921"/>
    <lineage>
        <taxon>Bacteria</taxon>
        <taxon>Pseudomonadati</taxon>
        <taxon>Pseudomonadota</taxon>
        <taxon>Betaproteobacteria</taxon>
        <taxon>Candidatus Kinetoplastidibacterium</taxon>
    </lineage>
</organism>
<dbReference type="AlphaFoldDB" id="M1M0R4"/>
<dbReference type="InterPro" id="IPR047296">
    <property type="entry name" value="GIY-YIG_UvrC_Cho"/>
</dbReference>
<keyword evidence="2 7" id="KW-0227">DNA damage</keyword>
<dbReference type="InterPro" id="IPR010994">
    <property type="entry name" value="RuvA_2-like"/>
</dbReference>
<evidence type="ECO:0000313" key="12">
    <source>
        <dbReference type="Proteomes" id="UP000011658"/>
    </source>
</evidence>
<dbReference type="SUPFAM" id="SSF46600">
    <property type="entry name" value="C-terminal UvrC-binding domain of UvrB"/>
    <property type="match status" value="1"/>
</dbReference>